<evidence type="ECO:0000256" key="13">
    <source>
        <dbReference type="SAM" id="MobiDB-lite"/>
    </source>
</evidence>
<evidence type="ECO:0000256" key="12">
    <source>
        <dbReference type="SAM" id="Coils"/>
    </source>
</evidence>
<dbReference type="InterPro" id="IPR004815">
    <property type="entry name" value="Lon_bac/euk-typ"/>
</dbReference>
<comment type="similarity">
    <text evidence="9 10 11">Belongs to the peptidase S16 family.</text>
</comment>
<comment type="subcellular location">
    <subcellularLocation>
        <location evidence="1 9">Mitochondrion matrix</location>
    </subcellularLocation>
</comment>
<keyword evidence="7 9" id="KW-0238">DNA-binding</keyword>
<organism evidence="16 18">
    <name type="scientific">Spinacia oleracea</name>
    <name type="common">Spinach</name>
    <dbReference type="NCBI Taxonomy" id="3562"/>
    <lineage>
        <taxon>Eukaryota</taxon>
        <taxon>Viridiplantae</taxon>
        <taxon>Streptophyta</taxon>
        <taxon>Embryophyta</taxon>
        <taxon>Tracheophyta</taxon>
        <taxon>Spermatophyta</taxon>
        <taxon>Magnoliopsida</taxon>
        <taxon>eudicotyledons</taxon>
        <taxon>Gunneridae</taxon>
        <taxon>Pentapetalae</taxon>
        <taxon>Caryophyllales</taxon>
        <taxon>Chenopodiaceae</taxon>
        <taxon>Chenopodioideae</taxon>
        <taxon>Anserineae</taxon>
        <taxon>Spinacia</taxon>
    </lineage>
</organism>
<dbReference type="PROSITE" id="PS51787">
    <property type="entry name" value="LON_N"/>
    <property type="match status" value="1"/>
</dbReference>
<dbReference type="GO" id="GO:0005759">
    <property type="term" value="C:mitochondrial matrix"/>
    <property type="evidence" value="ECO:0000318"/>
    <property type="project" value="GO_Central"/>
</dbReference>
<comment type="subunit">
    <text evidence="9">Homohexamer or homoheptamer. Organized in a ring with a central cavity.</text>
</comment>
<dbReference type="InterPro" id="IPR003111">
    <property type="entry name" value="Lon_prtase_N"/>
</dbReference>
<dbReference type="InterPro" id="IPR054594">
    <property type="entry name" value="Lon_lid"/>
</dbReference>
<feature type="compositionally biased region" description="Basic and acidic residues" evidence="13">
    <location>
        <begin position="704"/>
        <end position="723"/>
    </location>
</feature>
<evidence type="ECO:0000256" key="8">
    <source>
        <dbReference type="ARBA" id="ARBA00023128"/>
    </source>
</evidence>
<dbReference type="GO" id="GO:0034599">
    <property type="term" value="P:cellular response to oxidative stress"/>
    <property type="evidence" value="ECO:0007669"/>
    <property type="project" value="UniProtKB-UniRule"/>
</dbReference>
<feature type="region of interest" description="Disordered" evidence="13">
    <location>
        <begin position="696"/>
        <end position="754"/>
    </location>
</feature>
<dbReference type="SMART" id="SM00464">
    <property type="entry name" value="LON"/>
    <property type="match status" value="1"/>
</dbReference>
<keyword evidence="6 9" id="KW-0067">ATP-binding</keyword>
<protein>
    <recommendedName>
        <fullName evidence="9">Lon protease homolog, mitochondrial</fullName>
        <ecNumber evidence="9">3.4.21.53</ecNumber>
    </recommendedName>
</protein>
<keyword evidence="4 9" id="KW-0378">Hydrolase</keyword>
<evidence type="ECO:0000259" key="15">
    <source>
        <dbReference type="PROSITE" id="PS51787"/>
    </source>
</evidence>
<evidence type="ECO:0000256" key="6">
    <source>
        <dbReference type="ARBA" id="ARBA00022840"/>
    </source>
</evidence>
<evidence type="ECO:0000256" key="10">
    <source>
        <dbReference type="PROSITE-ProRule" id="PRU01122"/>
    </source>
</evidence>
<dbReference type="GO" id="GO:0016887">
    <property type="term" value="F:ATP hydrolysis activity"/>
    <property type="evidence" value="ECO:0007669"/>
    <property type="project" value="UniProtKB-UniRule"/>
</dbReference>
<dbReference type="GO" id="GO:0051131">
    <property type="term" value="P:chaperone-mediated protein complex assembly"/>
    <property type="evidence" value="ECO:0007669"/>
    <property type="project" value="UniProtKB-UniRule"/>
</dbReference>
<dbReference type="InterPro" id="IPR008269">
    <property type="entry name" value="Lon_proteolytic"/>
</dbReference>
<evidence type="ECO:0000313" key="17">
    <source>
        <dbReference type="RefSeq" id="XP_021857480.2"/>
    </source>
</evidence>
<evidence type="ECO:0000256" key="5">
    <source>
        <dbReference type="ARBA" id="ARBA00022825"/>
    </source>
</evidence>
<dbReference type="Gene3D" id="1.20.58.1480">
    <property type="match status" value="1"/>
</dbReference>
<dbReference type="Gene3D" id="3.40.50.300">
    <property type="entry name" value="P-loop containing nucleotide triphosphate hydrolases"/>
    <property type="match status" value="1"/>
</dbReference>
<keyword evidence="5 9" id="KW-0720">Serine protease</keyword>
<feature type="active site" evidence="9 10">
    <location>
        <position position="919"/>
    </location>
</feature>
<name>A0A9R0IXQ5_SPIOL</name>
<dbReference type="PANTHER" id="PTHR43718:SF2">
    <property type="entry name" value="LON PROTEASE HOMOLOG, MITOCHONDRIAL"/>
    <property type="match status" value="1"/>
</dbReference>
<feature type="active site" evidence="9 10">
    <location>
        <position position="876"/>
    </location>
</feature>
<keyword evidence="12" id="KW-0175">Coiled coil</keyword>
<dbReference type="Gene3D" id="2.30.130.40">
    <property type="entry name" value="LON domain-like"/>
    <property type="match status" value="1"/>
</dbReference>
<feature type="domain" description="Lon N-terminal" evidence="15">
    <location>
        <begin position="108"/>
        <end position="311"/>
    </location>
</feature>
<sequence length="971" mass="107524">MLKVLSYSCRFQNVLAPHSLPAAVTRSCTESTSPLLRALNSFRSSNYPKPYIFRAFCSDSSSSDGSDSSSSDGGAAVKAAVGEVEDADAISPNAILPTVFRPDECFTVVALPLPHRPLFPGFYMPVNVKDPKLLAALAESQRRQAPYAGAFLVKDEPDSDTEKNIYDLKGQELLNRLHEVGTLAQITSIQGDQVILVGHRRLRITEMVNEDPLTVKVDHLKDLPYDKDDDVIKATSFEVISTIRDVLQRSSLWRDHVQTYTKHIGDFNYPRLADFGAAISGANKVQLQQVLEDLDVLKRLQLTLELMKKEVEISKIQETIAKAIEEKISGEQRRYLLNEQLKAIKKELGLETDDKTALTAKFRERIDLNKDKIPEHVMQVIEEELTKLQLLEASSSEFNVTRNYLDWLTALPWGNYSDENFDVSRAQTILDEDHYGLSDVKERILEFIAVGKLRGTAQGKIVCLSGPPGVGKTSIGRSIARALNRKFYRFSVGGLSDVAEIKGHRRTYIGAMPGKLVQCLKSVGTANPFVLIDEIDKLGRGHAGDPASAMLELLDPEQNANFLDHYLDVPIDLSKVLFFCTANVIENIPAPLLDRMEVISIAGYITDEKLRIARDYLEKTTREACGIKPEQVEFTDGALLSLIENYCREAGVRNLQKQIEKIYRKIALQLVRLSAANESLSLASDESKADCFVDSSGNMVQEENQSKAETEERSHEDKSDKNTSDNIDFEQEHPQTSNDVLDDSKDTTEVDKAEEPKVIEKVMVSQSNLTDFVGKPIFHAERIYDKTPTGVVMGLAWTAMGGSTLYIETTSVEQGEGKGALNLTGQLGDVMKESAQIALTVARGILLEKEPQSNFFADSKVHLHVPAGATPKDGPSAGCTMITSLLSLAMKRPVKKDLAMTGEVTLTGKILPIGGVKEKTIAAKRSGVKTIVFPAANRRDFDELSSNVKEGLDVHFVEEYREIYDLAFSED</sequence>
<comment type="function">
    <text evidence="9">ATP-dependent serine protease that mediates the selective degradation of misfolded, unassembled or oxidatively damaged polypeptides as well as certain short-lived regulatory proteins in the mitochondrial matrix. May also have a chaperone function in the assembly of inner membrane protein complexes. Participates in the regulation of mitochondrial gene expression and in the maintenance of the integrity of the mitochondrial genome. Binds to mitochondrial DNA in a site-specific manner.</text>
</comment>
<dbReference type="GeneID" id="110796705"/>
<dbReference type="SUPFAM" id="SSF88697">
    <property type="entry name" value="PUA domain-like"/>
    <property type="match status" value="1"/>
</dbReference>
<dbReference type="GO" id="GO:0004252">
    <property type="term" value="F:serine-type endopeptidase activity"/>
    <property type="evidence" value="ECO:0007669"/>
    <property type="project" value="UniProtKB-UniRule"/>
</dbReference>
<dbReference type="EC" id="3.4.21.53" evidence="9"/>
<dbReference type="PROSITE" id="PS51786">
    <property type="entry name" value="LON_PROTEOLYTIC"/>
    <property type="match status" value="1"/>
</dbReference>
<comment type="catalytic activity">
    <reaction evidence="9">
        <text>Hydrolysis of proteins in presence of ATP.</text>
        <dbReference type="EC" id="3.4.21.53"/>
    </reaction>
</comment>
<feature type="compositionally biased region" description="Basic and acidic residues" evidence="13">
    <location>
        <begin position="742"/>
        <end position="754"/>
    </location>
</feature>
<evidence type="ECO:0000313" key="16">
    <source>
        <dbReference type="Proteomes" id="UP000813463"/>
    </source>
</evidence>
<proteinExistence type="inferred from homology"/>
<evidence type="ECO:0000256" key="7">
    <source>
        <dbReference type="ARBA" id="ARBA00023125"/>
    </source>
</evidence>
<evidence type="ECO:0000256" key="2">
    <source>
        <dbReference type="ARBA" id="ARBA00022670"/>
    </source>
</evidence>
<dbReference type="Pfam" id="PF05362">
    <property type="entry name" value="Lon_C"/>
    <property type="match status" value="1"/>
</dbReference>
<dbReference type="Gene3D" id="1.20.5.5270">
    <property type="match status" value="1"/>
</dbReference>
<dbReference type="InterPro" id="IPR020568">
    <property type="entry name" value="Ribosomal_Su5_D2-typ_SF"/>
</dbReference>
<dbReference type="Pfam" id="PF22667">
    <property type="entry name" value="Lon_lid"/>
    <property type="match status" value="1"/>
</dbReference>
<dbReference type="PROSITE" id="PS01046">
    <property type="entry name" value="LON_SER"/>
    <property type="match status" value="1"/>
</dbReference>
<keyword evidence="16" id="KW-1185">Reference proteome</keyword>
<dbReference type="Gene3D" id="3.30.230.10">
    <property type="match status" value="1"/>
</dbReference>
<feature type="domain" description="Lon proteolytic" evidence="14">
    <location>
        <begin position="786"/>
        <end position="970"/>
    </location>
</feature>
<dbReference type="Pfam" id="PF00004">
    <property type="entry name" value="AAA"/>
    <property type="match status" value="1"/>
</dbReference>
<dbReference type="PRINTS" id="PR00830">
    <property type="entry name" value="ENDOLAPTASE"/>
</dbReference>
<dbReference type="NCBIfam" id="TIGR00763">
    <property type="entry name" value="lon"/>
    <property type="match status" value="1"/>
</dbReference>
<reference evidence="17 18" key="2">
    <citation type="submission" date="2025-05" db="UniProtKB">
        <authorList>
            <consortium name="RefSeq"/>
        </authorList>
    </citation>
    <scope>IDENTIFICATION</scope>
    <source>
        <tissue evidence="17 18">Leaf</tissue>
    </source>
</reference>
<feature type="binding site" evidence="9">
    <location>
        <begin position="466"/>
        <end position="473"/>
    </location>
    <ligand>
        <name>ATP</name>
        <dbReference type="ChEBI" id="CHEBI:30616"/>
    </ligand>
</feature>
<evidence type="ECO:0000256" key="11">
    <source>
        <dbReference type="RuleBase" id="RU000591"/>
    </source>
</evidence>
<dbReference type="SUPFAM" id="SSF54211">
    <property type="entry name" value="Ribosomal protein S5 domain 2-like"/>
    <property type="match status" value="1"/>
</dbReference>
<accession>A0A9R0IXQ5</accession>
<dbReference type="InterPro" id="IPR003593">
    <property type="entry name" value="AAA+_ATPase"/>
</dbReference>
<evidence type="ECO:0000256" key="3">
    <source>
        <dbReference type="ARBA" id="ARBA00022741"/>
    </source>
</evidence>
<dbReference type="InterPro" id="IPR027065">
    <property type="entry name" value="Lon_Prtase"/>
</dbReference>
<reference evidence="16" key="1">
    <citation type="journal article" date="2021" name="Nat. Commun.">
        <title>Genomic analyses provide insights into spinach domestication and the genetic basis of agronomic traits.</title>
        <authorList>
            <person name="Cai X."/>
            <person name="Sun X."/>
            <person name="Xu C."/>
            <person name="Sun H."/>
            <person name="Wang X."/>
            <person name="Ge C."/>
            <person name="Zhang Z."/>
            <person name="Wang Q."/>
            <person name="Fei Z."/>
            <person name="Jiao C."/>
            <person name="Wang Q."/>
        </authorList>
    </citation>
    <scope>NUCLEOTIDE SEQUENCE [LARGE SCALE GENOMIC DNA]</scope>
    <source>
        <strain evidence="16">cv. Varoflay</strain>
    </source>
</reference>
<dbReference type="InterPro" id="IPR014721">
    <property type="entry name" value="Ribsml_uS5_D2-typ_fold_subgr"/>
</dbReference>
<dbReference type="InterPro" id="IPR003959">
    <property type="entry name" value="ATPase_AAA_core"/>
</dbReference>
<dbReference type="InterPro" id="IPR046336">
    <property type="entry name" value="Lon_prtase_N_sf"/>
</dbReference>
<dbReference type="InterPro" id="IPR008268">
    <property type="entry name" value="Peptidase_S16_AS"/>
</dbReference>
<dbReference type="InterPro" id="IPR027417">
    <property type="entry name" value="P-loop_NTPase"/>
</dbReference>
<feature type="coiled-coil region" evidence="12">
    <location>
        <begin position="297"/>
        <end position="326"/>
    </location>
</feature>
<dbReference type="Gene3D" id="1.10.8.60">
    <property type="match status" value="1"/>
</dbReference>
<dbReference type="RefSeq" id="XP_021857480.2">
    <property type="nucleotide sequence ID" value="XM_022001788.2"/>
</dbReference>
<dbReference type="GO" id="GO:0004176">
    <property type="term" value="F:ATP-dependent peptidase activity"/>
    <property type="evidence" value="ECO:0000318"/>
    <property type="project" value="GO_Central"/>
</dbReference>
<dbReference type="RefSeq" id="XP_021857481.2">
    <property type="nucleotide sequence ID" value="XM_022001789.2"/>
</dbReference>
<dbReference type="AlphaFoldDB" id="A0A9R0IXQ5"/>
<dbReference type="Pfam" id="PF02190">
    <property type="entry name" value="LON_substr_bdg"/>
    <property type="match status" value="1"/>
</dbReference>
<dbReference type="SMART" id="SM00382">
    <property type="entry name" value="AAA"/>
    <property type="match status" value="1"/>
</dbReference>
<keyword evidence="3 9" id="KW-0547">Nucleotide-binding</keyword>
<dbReference type="GO" id="GO:0005524">
    <property type="term" value="F:ATP binding"/>
    <property type="evidence" value="ECO:0007669"/>
    <property type="project" value="UniProtKB-UniRule"/>
</dbReference>
<evidence type="ECO:0000256" key="1">
    <source>
        <dbReference type="ARBA" id="ARBA00004305"/>
    </source>
</evidence>
<evidence type="ECO:0000256" key="9">
    <source>
        <dbReference type="HAMAP-Rule" id="MF_03120"/>
    </source>
</evidence>
<dbReference type="PANTHER" id="PTHR43718">
    <property type="entry name" value="LON PROTEASE"/>
    <property type="match status" value="1"/>
</dbReference>
<keyword evidence="2 9" id="KW-0645">Protease</keyword>
<dbReference type="HAMAP" id="MF_03120">
    <property type="entry name" value="lonm_euk"/>
    <property type="match status" value="1"/>
</dbReference>
<keyword evidence="8 9" id="KW-0496">Mitochondrion</keyword>
<dbReference type="GO" id="GO:0007005">
    <property type="term" value="P:mitochondrion organization"/>
    <property type="evidence" value="ECO:0000318"/>
    <property type="project" value="GO_Central"/>
</dbReference>
<dbReference type="InterPro" id="IPR027503">
    <property type="entry name" value="Lonm_euk"/>
</dbReference>
<dbReference type="GO" id="GO:0043565">
    <property type="term" value="F:sequence-specific DNA binding"/>
    <property type="evidence" value="ECO:0007669"/>
    <property type="project" value="UniProtKB-UniRule"/>
</dbReference>
<evidence type="ECO:0000313" key="18">
    <source>
        <dbReference type="RefSeq" id="XP_021857481.2"/>
    </source>
</evidence>
<dbReference type="GO" id="GO:0006515">
    <property type="term" value="P:protein quality control for misfolded or incompletely synthesized proteins"/>
    <property type="evidence" value="ECO:0000318"/>
    <property type="project" value="GO_Central"/>
</dbReference>
<dbReference type="InterPro" id="IPR015947">
    <property type="entry name" value="PUA-like_sf"/>
</dbReference>
<dbReference type="KEGG" id="soe:110796705"/>
<dbReference type="Proteomes" id="UP000813463">
    <property type="component" value="Chromosome 4"/>
</dbReference>
<dbReference type="GO" id="GO:0003697">
    <property type="term" value="F:single-stranded DNA binding"/>
    <property type="evidence" value="ECO:0000318"/>
    <property type="project" value="GO_Central"/>
</dbReference>
<evidence type="ECO:0000259" key="14">
    <source>
        <dbReference type="PROSITE" id="PS51786"/>
    </source>
</evidence>
<dbReference type="CDD" id="cd19500">
    <property type="entry name" value="RecA-like_Lon"/>
    <property type="match status" value="1"/>
</dbReference>
<evidence type="ECO:0000256" key="4">
    <source>
        <dbReference type="ARBA" id="ARBA00022801"/>
    </source>
</evidence>
<dbReference type="GO" id="GO:0070407">
    <property type="term" value="P:oxidation-dependent protein catabolic process"/>
    <property type="evidence" value="ECO:0007669"/>
    <property type="project" value="UniProtKB-UniRule"/>
</dbReference>
<gene>
    <name evidence="17 18" type="primary">LOC110796705</name>
</gene>
<dbReference type="SUPFAM" id="SSF52540">
    <property type="entry name" value="P-loop containing nucleoside triphosphate hydrolases"/>
    <property type="match status" value="1"/>
</dbReference>